<feature type="transmembrane region" description="Helical" evidence="8">
    <location>
        <begin position="339"/>
        <end position="368"/>
    </location>
</feature>
<keyword evidence="3" id="KW-0328">Glycosyltransferase</keyword>
<gene>
    <name evidence="10" type="ORF">LzC2_11330</name>
</gene>
<evidence type="ECO:0000256" key="7">
    <source>
        <dbReference type="ARBA" id="ARBA00023136"/>
    </source>
</evidence>
<comment type="caution">
    <text evidence="10">The sequence shown here is derived from an EMBL/GenBank/DDBJ whole genome shotgun (WGS) entry which is preliminary data.</text>
</comment>
<feature type="transmembrane region" description="Helical" evidence="8">
    <location>
        <begin position="133"/>
        <end position="151"/>
    </location>
</feature>
<sequence>MIQSVRNRPWVPWVAAAWTLAASLWFFTRDLPDPAGTRASVAGGMLLVPEQFLEGDEELPSSFGGVFHPWRWKAWGTAAAVWAAAWLLGEIAFANLRFRRASTAERTGFKFGLGSAWISLLTFIAGVYGGGRFLSGVVFGLGIGVPFFMLLRSELPGRFWGKLHPSYWLHLPQNTQPFWIAALAVAPFLLLIALGSTVPTTEFDAREYHLQGPKEWFEAGEIERLPHNVYTQMPAGTEMLTLLCMHLCGDWRIGALAGQATLAGFVPLAALAAGCVARRLFGRGCGWFAAAAFLTSPWAVRLTLHPYAEGALCAYAALTLLAVTIAVRRRRQRSWRPALLAGLLAGAAFGCKYPALLLIAAPAATALIVADRRWTKLATFAGGFALFAGPWLLKNLIETGNPVFPLLWNLFGGSGWDAATNARWVSAHAPPDWSPARWPLWLGQPLGLDTYHTSLVIAFAPLAGFIRSGRAAWLAAALGGLVVVWYLLTHRIDRFWAPLLPAGCVLAGAGLRWATTREDRPVRVTAWAAAGGGALFNLALCVGGAAGQVPFASDPEVASIVIEHRSAPLIAALNERFGPEDTVILIGEAQVFGAEFTPIYATVWNEAPLADPNAALPQNVTAVAVNWAEIARYRDSYGFDRRVTPGFLEERVAAGELRPGESLIAGDLVLGELFLIPSE</sequence>
<keyword evidence="2" id="KW-1003">Cell membrane</keyword>
<organism evidence="10 11">
    <name type="scientific">Alienimonas chondri</name>
    <dbReference type="NCBI Taxonomy" id="2681879"/>
    <lineage>
        <taxon>Bacteria</taxon>
        <taxon>Pseudomonadati</taxon>
        <taxon>Planctomycetota</taxon>
        <taxon>Planctomycetia</taxon>
        <taxon>Planctomycetales</taxon>
        <taxon>Planctomycetaceae</taxon>
        <taxon>Alienimonas</taxon>
    </lineage>
</organism>
<keyword evidence="7 8" id="KW-0472">Membrane</keyword>
<dbReference type="Proteomes" id="UP000609651">
    <property type="component" value="Unassembled WGS sequence"/>
</dbReference>
<dbReference type="EMBL" id="WTPX01000024">
    <property type="protein sequence ID" value="NNJ25071.1"/>
    <property type="molecule type" value="Genomic_DNA"/>
</dbReference>
<evidence type="ECO:0000313" key="11">
    <source>
        <dbReference type="Proteomes" id="UP000609651"/>
    </source>
</evidence>
<evidence type="ECO:0000256" key="2">
    <source>
        <dbReference type="ARBA" id="ARBA00022475"/>
    </source>
</evidence>
<evidence type="ECO:0000256" key="4">
    <source>
        <dbReference type="ARBA" id="ARBA00022679"/>
    </source>
</evidence>
<protein>
    <recommendedName>
        <fullName evidence="9">Glycosyltransferase RgtA/B/C/D-like domain-containing protein</fullName>
    </recommendedName>
</protein>
<name>A0ABX1VCA9_9PLAN</name>
<dbReference type="InterPro" id="IPR038731">
    <property type="entry name" value="RgtA/B/C-like"/>
</dbReference>
<feature type="transmembrane region" description="Helical" evidence="8">
    <location>
        <begin position="178"/>
        <end position="198"/>
    </location>
</feature>
<dbReference type="PANTHER" id="PTHR33908:SF11">
    <property type="entry name" value="MEMBRANE PROTEIN"/>
    <property type="match status" value="1"/>
</dbReference>
<keyword evidence="11" id="KW-1185">Reference proteome</keyword>
<feature type="transmembrane region" description="Helical" evidence="8">
    <location>
        <begin position="526"/>
        <end position="546"/>
    </location>
</feature>
<comment type="subcellular location">
    <subcellularLocation>
        <location evidence="1">Cell membrane</location>
        <topology evidence="1">Multi-pass membrane protein</topology>
    </subcellularLocation>
</comment>
<evidence type="ECO:0000256" key="1">
    <source>
        <dbReference type="ARBA" id="ARBA00004651"/>
    </source>
</evidence>
<dbReference type="InterPro" id="IPR050297">
    <property type="entry name" value="LipidA_mod_glycosyltrf_83"/>
</dbReference>
<evidence type="ECO:0000313" key="10">
    <source>
        <dbReference type="EMBL" id="NNJ25071.1"/>
    </source>
</evidence>
<feature type="transmembrane region" description="Helical" evidence="8">
    <location>
        <begin position="471"/>
        <end position="489"/>
    </location>
</feature>
<reference evidence="10 11" key="1">
    <citation type="journal article" date="2020" name="Syst. Appl. Microbiol.">
        <title>Alienimonas chondri sp. nov., a novel planctomycete isolated from the biofilm of the red alga Chondrus crispus.</title>
        <authorList>
            <person name="Vitorino I."/>
            <person name="Albuquerque L."/>
            <person name="Wiegand S."/>
            <person name="Kallscheuer N."/>
            <person name="da Costa M.S."/>
            <person name="Lobo-da-Cunha A."/>
            <person name="Jogler C."/>
            <person name="Lage O.M."/>
        </authorList>
    </citation>
    <scope>NUCLEOTIDE SEQUENCE [LARGE SCALE GENOMIC DNA]</scope>
    <source>
        <strain evidence="10 11">LzC2</strain>
    </source>
</reference>
<feature type="transmembrane region" description="Helical" evidence="8">
    <location>
        <begin position="10"/>
        <end position="28"/>
    </location>
</feature>
<feature type="domain" description="Glycosyltransferase RgtA/B/C/D-like" evidence="9">
    <location>
        <begin position="262"/>
        <end position="379"/>
    </location>
</feature>
<dbReference type="Pfam" id="PF13231">
    <property type="entry name" value="PMT_2"/>
    <property type="match status" value="1"/>
</dbReference>
<feature type="transmembrane region" description="Helical" evidence="8">
    <location>
        <begin position="495"/>
        <end position="514"/>
    </location>
</feature>
<keyword evidence="6 8" id="KW-1133">Transmembrane helix</keyword>
<feature type="transmembrane region" description="Helical" evidence="8">
    <location>
        <begin position="306"/>
        <end position="327"/>
    </location>
</feature>
<evidence type="ECO:0000256" key="6">
    <source>
        <dbReference type="ARBA" id="ARBA00022989"/>
    </source>
</evidence>
<evidence type="ECO:0000259" key="9">
    <source>
        <dbReference type="Pfam" id="PF13231"/>
    </source>
</evidence>
<accession>A0ABX1VCA9</accession>
<dbReference type="PANTHER" id="PTHR33908">
    <property type="entry name" value="MANNOSYLTRANSFERASE YKCB-RELATED"/>
    <property type="match status" value="1"/>
</dbReference>
<keyword evidence="5 8" id="KW-0812">Transmembrane</keyword>
<feature type="transmembrane region" description="Helical" evidence="8">
    <location>
        <begin position="251"/>
        <end position="273"/>
    </location>
</feature>
<evidence type="ECO:0000256" key="5">
    <source>
        <dbReference type="ARBA" id="ARBA00022692"/>
    </source>
</evidence>
<evidence type="ECO:0000256" key="3">
    <source>
        <dbReference type="ARBA" id="ARBA00022676"/>
    </source>
</evidence>
<feature type="transmembrane region" description="Helical" evidence="8">
    <location>
        <begin position="108"/>
        <end position="127"/>
    </location>
</feature>
<evidence type="ECO:0000256" key="8">
    <source>
        <dbReference type="SAM" id="Phobius"/>
    </source>
</evidence>
<keyword evidence="4" id="KW-0808">Transferase</keyword>
<feature type="transmembrane region" description="Helical" evidence="8">
    <location>
        <begin position="280"/>
        <end position="300"/>
    </location>
</feature>
<proteinExistence type="predicted"/>
<feature type="transmembrane region" description="Helical" evidence="8">
    <location>
        <begin position="74"/>
        <end position="96"/>
    </location>
</feature>